<dbReference type="GO" id="GO:0006886">
    <property type="term" value="P:intracellular protein transport"/>
    <property type="evidence" value="ECO:0007669"/>
    <property type="project" value="InterPro"/>
</dbReference>
<comment type="caution">
    <text evidence="13">The sequence shown here is derived from an EMBL/GenBank/DDBJ whole genome shotgun (WGS) entry which is preliminary data.</text>
</comment>
<dbReference type="InterPro" id="IPR042101">
    <property type="entry name" value="SRP54_N_sf"/>
</dbReference>
<gene>
    <name evidence="13" type="ORF">B0T11DRAFT_284353</name>
</gene>
<feature type="compositionally biased region" description="Basic and acidic residues" evidence="11">
    <location>
        <begin position="143"/>
        <end position="154"/>
    </location>
</feature>
<evidence type="ECO:0000313" key="14">
    <source>
        <dbReference type="Proteomes" id="UP000813385"/>
    </source>
</evidence>
<dbReference type="InterPro" id="IPR007222">
    <property type="entry name" value="Sig_recog_particle_rcpt_asu_N"/>
</dbReference>
<evidence type="ECO:0000256" key="2">
    <source>
        <dbReference type="ARBA" id="ARBA00008531"/>
    </source>
</evidence>
<dbReference type="SUPFAM" id="SSF52540">
    <property type="entry name" value="P-loop containing nucleoside triphosphate hydrolases"/>
    <property type="match status" value="1"/>
</dbReference>
<dbReference type="FunFam" id="1.20.120.140:FF:000009">
    <property type="entry name" value="Signal sequence receptor alpha subunit"/>
    <property type="match status" value="1"/>
</dbReference>
<sequence>MLDSFNIVTTGGEVLWSRTLTPVNPAIINNFITDVFIEEKSEYASARNGQSSALNPPYKSGQHMLRYAFVKEFGVMFIAVYRSLLHLPWLDKLVDNIKTLFIDLYGDEINKPNTLIVECDGFDQYFDQQLQELEGTGPQGDSVHSDEELPKEEPTVSGNLGDEPPLPPGLRYKGRALNGAADGVSADSTPVVTPNPSRPSTPGGSNLVTAKAGPAAKMSRRARKMQHAASSAPASSGDEASVRQKKAGAAPKAAKKGRKWDADGMADEVDDVQLDYSAAKGGAGSDSDEGAVPARRNAALEEVDRSTWGSTTTKGQFVLKDLGDEVHEILASARSKNEPAAKGSSGLIGSGLSSITGLFRNVVGGKTLTKEDLDKAMKGMEEHLLKKNVAREAAVRLCEGVEKELLGTKTGNFESINTRIQSAMEASLTKMLTPTSSLDLLREIDAVTRPGVTSLARPRPYVISIVGVNGVGKSTNLSKICFFLLQNKYRVLIAAGDTFRSGAVEQLGVHVRNLTELTAREGGKVDLYQKGYGKDAAQVARDAVSHAAAEGYDVVLIDTAGRRHNDQRLMSSLEKFANFAKPDKILMVGEALVGTDSVAQARNFNSAFGAARNLDGFIISKCDTVGNMVGTLVSLVHATNVPVLFVGVGQHYSDLRNFSVKWAVEKLLSSA</sequence>
<dbReference type="Pfam" id="PF00448">
    <property type="entry name" value="SRP54"/>
    <property type="match status" value="1"/>
</dbReference>
<keyword evidence="7" id="KW-0472">Membrane</keyword>
<dbReference type="GO" id="GO:0005525">
    <property type="term" value="F:GTP binding"/>
    <property type="evidence" value="ECO:0007669"/>
    <property type="project" value="UniProtKB-KW"/>
</dbReference>
<dbReference type="SMART" id="SM00962">
    <property type="entry name" value="SRP54"/>
    <property type="match status" value="1"/>
</dbReference>
<dbReference type="GO" id="GO:0006614">
    <property type="term" value="P:SRP-dependent cotranslational protein targeting to membrane"/>
    <property type="evidence" value="ECO:0007669"/>
    <property type="project" value="InterPro"/>
</dbReference>
<comment type="subcellular location">
    <subcellularLocation>
        <location evidence="1">Endoplasmic reticulum membrane</location>
        <topology evidence="1">Peripheral membrane protein</topology>
        <orientation evidence="1">Cytoplasmic side</orientation>
    </subcellularLocation>
</comment>
<dbReference type="FunFam" id="3.30.450.60:FF:000023">
    <property type="entry name" value="Signal sequence receptor alpha subunit"/>
    <property type="match status" value="1"/>
</dbReference>
<dbReference type="SMART" id="SM00963">
    <property type="entry name" value="SRP54_N"/>
    <property type="match status" value="1"/>
</dbReference>
<feature type="compositionally biased region" description="Polar residues" evidence="11">
    <location>
        <begin position="186"/>
        <end position="208"/>
    </location>
</feature>
<dbReference type="Proteomes" id="UP000813385">
    <property type="component" value="Unassembled WGS sequence"/>
</dbReference>
<evidence type="ECO:0000256" key="8">
    <source>
        <dbReference type="ARBA" id="ARBA00023170"/>
    </source>
</evidence>
<keyword evidence="14" id="KW-1185">Reference proteome</keyword>
<dbReference type="PANTHER" id="PTHR43134">
    <property type="entry name" value="SIGNAL RECOGNITION PARTICLE RECEPTOR SUBUNIT ALPHA"/>
    <property type="match status" value="1"/>
</dbReference>
<evidence type="ECO:0000256" key="6">
    <source>
        <dbReference type="ARBA" id="ARBA00023134"/>
    </source>
</evidence>
<dbReference type="Gene3D" id="3.40.50.300">
    <property type="entry name" value="P-loop containing nucleotide triphosphate hydrolases"/>
    <property type="match status" value="1"/>
</dbReference>
<dbReference type="SUPFAM" id="SSF64356">
    <property type="entry name" value="SNARE-like"/>
    <property type="match status" value="1"/>
</dbReference>
<dbReference type="GO" id="GO:0005047">
    <property type="term" value="F:signal recognition particle binding"/>
    <property type="evidence" value="ECO:0007669"/>
    <property type="project" value="InterPro"/>
</dbReference>
<evidence type="ECO:0000256" key="1">
    <source>
        <dbReference type="ARBA" id="ARBA00004397"/>
    </source>
</evidence>
<feature type="domain" description="SRP54-type proteins GTP-binding" evidence="12">
    <location>
        <begin position="642"/>
        <end position="655"/>
    </location>
</feature>
<dbReference type="Gene3D" id="1.20.120.140">
    <property type="entry name" value="Signal recognition particle SRP54, nucleotide-binding domain"/>
    <property type="match status" value="1"/>
</dbReference>
<dbReference type="PANTHER" id="PTHR43134:SF1">
    <property type="entry name" value="SIGNAL RECOGNITION PARTICLE RECEPTOR SUBUNIT ALPHA"/>
    <property type="match status" value="1"/>
</dbReference>
<dbReference type="InterPro" id="IPR036225">
    <property type="entry name" value="SRP/SRP_N"/>
</dbReference>
<feature type="region of interest" description="Disordered" evidence="11">
    <location>
        <begin position="134"/>
        <end position="265"/>
    </location>
</feature>
<dbReference type="SMART" id="SM00382">
    <property type="entry name" value="AAA"/>
    <property type="match status" value="1"/>
</dbReference>
<evidence type="ECO:0000256" key="9">
    <source>
        <dbReference type="ARBA" id="ARBA00071429"/>
    </source>
</evidence>
<evidence type="ECO:0000256" key="5">
    <source>
        <dbReference type="ARBA" id="ARBA00022824"/>
    </source>
</evidence>
<dbReference type="InterPro" id="IPR013822">
    <property type="entry name" value="Signal_recog_particl_SRP54_hlx"/>
</dbReference>
<dbReference type="GO" id="GO:0003924">
    <property type="term" value="F:GTPase activity"/>
    <property type="evidence" value="ECO:0007669"/>
    <property type="project" value="InterPro"/>
</dbReference>
<dbReference type="InterPro" id="IPR027417">
    <property type="entry name" value="P-loop_NTPase"/>
</dbReference>
<keyword evidence="4" id="KW-0547">Nucleotide-binding</keyword>
<dbReference type="OrthoDB" id="1727884at2759"/>
<dbReference type="FunFam" id="3.40.50.300:FF:000566">
    <property type="entry name" value="Signal recognition particle receptor subunit alpha"/>
    <property type="match status" value="1"/>
</dbReference>
<dbReference type="InterPro" id="IPR000897">
    <property type="entry name" value="SRP54_GTPase_dom"/>
</dbReference>
<dbReference type="CDD" id="cd14826">
    <property type="entry name" value="SR_alpha_SRX"/>
    <property type="match status" value="1"/>
</dbReference>
<dbReference type="Pfam" id="PF04086">
    <property type="entry name" value="SRP-alpha_N"/>
    <property type="match status" value="1"/>
</dbReference>
<accession>A0A8K0TAN7</accession>
<dbReference type="PROSITE" id="PS00300">
    <property type="entry name" value="SRP54"/>
    <property type="match status" value="1"/>
</dbReference>
<comment type="similarity">
    <text evidence="2">Belongs to the GTP-binding SRP family.</text>
</comment>
<evidence type="ECO:0000259" key="12">
    <source>
        <dbReference type="PROSITE" id="PS00300"/>
    </source>
</evidence>
<dbReference type="EMBL" id="JAGPXD010000004">
    <property type="protein sequence ID" value="KAH7358390.1"/>
    <property type="molecule type" value="Genomic_DNA"/>
</dbReference>
<name>A0A8K0TAN7_9PEZI</name>
<evidence type="ECO:0000256" key="11">
    <source>
        <dbReference type="SAM" id="MobiDB-lite"/>
    </source>
</evidence>
<dbReference type="AlphaFoldDB" id="A0A8K0TAN7"/>
<evidence type="ECO:0000256" key="10">
    <source>
        <dbReference type="ARBA" id="ARBA00081194"/>
    </source>
</evidence>
<dbReference type="GO" id="GO:0005785">
    <property type="term" value="C:signal recognition particle receptor complex"/>
    <property type="evidence" value="ECO:0007669"/>
    <property type="project" value="InterPro"/>
</dbReference>
<dbReference type="InterPro" id="IPR003593">
    <property type="entry name" value="AAA+_ATPase"/>
</dbReference>
<keyword evidence="8" id="KW-0675">Receptor</keyword>
<reference evidence="13" key="1">
    <citation type="journal article" date="2021" name="Nat. Commun.">
        <title>Genetic determinants of endophytism in the Arabidopsis root mycobiome.</title>
        <authorList>
            <person name="Mesny F."/>
            <person name="Miyauchi S."/>
            <person name="Thiergart T."/>
            <person name="Pickel B."/>
            <person name="Atanasova L."/>
            <person name="Karlsson M."/>
            <person name="Huettel B."/>
            <person name="Barry K.W."/>
            <person name="Haridas S."/>
            <person name="Chen C."/>
            <person name="Bauer D."/>
            <person name="Andreopoulos W."/>
            <person name="Pangilinan J."/>
            <person name="LaButti K."/>
            <person name="Riley R."/>
            <person name="Lipzen A."/>
            <person name="Clum A."/>
            <person name="Drula E."/>
            <person name="Henrissat B."/>
            <person name="Kohler A."/>
            <person name="Grigoriev I.V."/>
            <person name="Martin F.M."/>
            <person name="Hacquard S."/>
        </authorList>
    </citation>
    <scope>NUCLEOTIDE SEQUENCE</scope>
    <source>
        <strain evidence="13">MPI-CAGE-AT-0016</strain>
    </source>
</reference>
<organism evidence="13 14">
    <name type="scientific">Plectosphaerella cucumerina</name>
    <dbReference type="NCBI Taxonomy" id="40658"/>
    <lineage>
        <taxon>Eukaryota</taxon>
        <taxon>Fungi</taxon>
        <taxon>Dikarya</taxon>
        <taxon>Ascomycota</taxon>
        <taxon>Pezizomycotina</taxon>
        <taxon>Sordariomycetes</taxon>
        <taxon>Hypocreomycetidae</taxon>
        <taxon>Glomerellales</taxon>
        <taxon>Plectosphaerellaceae</taxon>
        <taxon>Plectosphaerella</taxon>
    </lineage>
</organism>
<dbReference type="Pfam" id="PF02881">
    <property type="entry name" value="SRP54_N"/>
    <property type="match status" value="1"/>
</dbReference>
<protein>
    <recommendedName>
        <fullName evidence="9">Signal recognition particle receptor subunit alpha homolog</fullName>
    </recommendedName>
    <alternativeName>
        <fullName evidence="10">Docking protein alpha</fullName>
    </alternativeName>
</protein>
<evidence type="ECO:0000256" key="4">
    <source>
        <dbReference type="ARBA" id="ARBA00022741"/>
    </source>
</evidence>
<dbReference type="Gene3D" id="3.30.450.60">
    <property type="match status" value="1"/>
</dbReference>
<keyword evidence="6" id="KW-0342">GTP-binding</keyword>
<dbReference type="SUPFAM" id="SSF47364">
    <property type="entry name" value="Domain of the SRP/SRP receptor G-proteins"/>
    <property type="match status" value="1"/>
</dbReference>
<proteinExistence type="inferred from homology"/>
<evidence type="ECO:0000256" key="3">
    <source>
        <dbReference type="ARBA" id="ARBA00011870"/>
    </source>
</evidence>
<dbReference type="InterPro" id="IPR011012">
    <property type="entry name" value="Longin-like_dom_sf"/>
</dbReference>
<dbReference type="CDD" id="cd17876">
    <property type="entry name" value="SRalpha_C"/>
    <property type="match status" value="1"/>
</dbReference>
<evidence type="ECO:0000256" key="7">
    <source>
        <dbReference type="ARBA" id="ARBA00023136"/>
    </source>
</evidence>
<keyword evidence="5" id="KW-0256">Endoplasmic reticulum</keyword>
<evidence type="ECO:0000313" key="13">
    <source>
        <dbReference type="EMBL" id="KAH7358390.1"/>
    </source>
</evidence>
<comment type="subunit">
    <text evidence="3">Heterodimer of an alpha and a beta chain.</text>
</comment>